<dbReference type="InterPro" id="IPR000157">
    <property type="entry name" value="TIR_dom"/>
</dbReference>
<dbReference type="PANTHER" id="PTHR10809:SF119">
    <property type="entry name" value="VESICLE-ASSOCIATED PROTEIN 1-2-RELATED"/>
    <property type="match status" value="1"/>
</dbReference>
<dbReference type="Proteomes" id="UP000694864">
    <property type="component" value="Chromosome 1"/>
</dbReference>
<dbReference type="SUPFAM" id="SSF49354">
    <property type="entry name" value="PapD-like"/>
    <property type="match status" value="1"/>
</dbReference>
<dbReference type="InterPro" id="IPR013783">
    <property type="entry name" value="Ig-like_fold"/>
</dbReference>
<dbReference type="Pfam" id="PF01582">
    <property type="entry name" value="TIR"/>
    <property type="match status" value="1"/>
</dbReference>
<evidence type="ECO:0000259" key="2">
    <source>
        <dbReference type="PROSITE" id="PS50104"/>
    </source>
</evidence>
<feature type="domain" description="MSP" evidence="3">
    <location>
        <begin position="5"/>
        <end position="125"/>
    </location>
</feature>
<dbReference type="PROSITE" id="PS50104">
    <property type="entry name" value="TIR"/>
    <property type="match status" value="1"/>
</dbReference>
<feature type="domain" description="TIR" evidence="2">
    <location>
        <begin position="140"/>
        <end position="277"/>
    </location>
</feature>
<dbReference type="GeneID" id="104703273"/>
<comment type="similarity">
    <text evidence="1">Belongs to the VAMP-associated protein (VAP) (TC 9.B.17) family.</text>
</comment>
<keyword evidence="4" id="KW-1185">Reference proteome</keyword>
<dbReference type="SMART" id="SM00255">
    <property type="entry name" value="TIR"/>
    <property type="match status" value="1"/>
</dbReference>
<proteinExistence type="inferred from homology"/>
<organism evidence="4 5">
    <name type="scientific">Camelina sativa</name>
    <name type="common">False flax</name>
    <name type="synonym">Myagrum sativum</name>
    <dbReference type="NCBI Taxonomy" id="90675"/>
    <lineage>
        <taxon>Eukaryota</taxon>
        <taxon>Viridiplantae</taxon>
        <taxon>Streptophyta</taxon>
        <taxon>Embryophyta</taxon>
        <taxon>Tracheophyta</taxon>
        <taxon>Spermatophyta</taxon>
        <taxon>Magnoliopsida</taxon>
        <taxon>eudicotyledons</taxon>
        <taxon>Gunneridae</taxon>
        <taxon>Pentapetalae</taxon>
        <taxon>rosids</taxon>
        <taxon>malvids</taxon>
        <taxon>Brassicales</taxon>
        <taxon>Brassicaceae</taxon>
        <taxon>Camelineae</taxon>
        <taxon>Camelina</taxon>
    </lineage>
</organism>
<reference evidence="5" key="2">
    <citation type="submission" date="2025-08" db="UniProtKB">
        <authorList>
            <consortium name="RefSeq"/>
        </authorList>
    </citation>
    <scope>IDENTIFICATION</scope>
    <source>
        <tissue evidence="5">Leaf</tissue>
    </source>
</reference>
<accession>A0ABM0SXH6</accession>
<gene>
    <name evidence="5" type="primary">LOC104703273</name>
</gene>
<evidence type="ECO:0000313" key="4">
    <source>
        <dbReference type="Proteomes" id="UP000694864"/>
    </source>
</evidence>
<name>A0ABM0SXH6_CAMSA</name>
<dbReference type="PROSITE" id="PS50202">
    <property type="entry name" value="MSP"/>
    <property type="match status" value="1"/>
</dbReference>
<dbReference type="SUPFAM" id="SSF52200">
    <property type="entry name" value="Toll/Interleukin receptor TIR domain"/>
    <property type="match status" value="1"/>
</dbReference>
<sequence>MRNQALTIDRVDLQFHLELKKDSSCPLYLTNNTDNFVTFKVIATAPHKYFIRPDTGVILPRSSAAVLVTLKAQTEAPAHMQCEDMFFIQSVVASPGTTAKNLTTEMFSLNDGHLIEKIKLKVRYVAKSIISDNENAYRVAVYKVFINFRGDELRNNFVSFLVKAMRLEKINVFIDEVEDRGTNLNNLFHTIEECRIAVAIFSERYTQSRWCLDELVKMEEQMEKGKLVVIPIFFRLDATTCKRYMGAFGENFRNLEWEYRSEPERVDKWKKALSSVFNNLGFESNILRDESKLADSIVEETKKWLNKISIGAENAKNSTIVV</sequence>
<dbReference type="Gene3D" id="3.40.50.10140">
    <property type="entry name" value="Toll/interleukin-1 receptor homology (TIR) domain"/>
    <property type="match status" value="1"/>
</dbReference>
<protein>
    <submittedName>
        <fullName evidence="5">Vesicle-associated protein 1-4</fullName>
    </submittedName>
</protein>
<dbReference type="Gene3D" id="2.60.40.10">
    <property type="entry name" value="Immunoglobulins"/>
    <property type="match status" value="1"/>
</dbReference>
<dbReference type="InterPro" id="IPR035897">
    <property type="entry name" value="Toll_tir_struct_dom_sf"/>
</dbReference>
<dbReference type="InterPro" id="IPR000535">
    <property type="entry name" value="MSP_dom"/>
</dbReference>
<evidence type="ECO:0000256" key="1">
    <source>
        <dbReference type="ARBA" id="ARBA00008932"/>
    </source>
</evidence>
<evidence type="ECO:0000259" key="3">
    <source>
        <dbReference type="PROSITE" id="PS50202"/>
    </source>
</evidence>
<dbReference type="PANTHER" id="PTHR10809">
    <property type="entry name" value="VESICLE-ASSOCIATED MEMBRANE PROTEIN-ASSOCIATED PROTEIN"/>
    <property type="match status" value="1"/>
</dbReference>
<dbReference type="RefSeq" id="XP_010417554.1">
    <property type="nucleotide sequence ID" value="XM_010419252.1"/>
</dbReference>
<dbReference type="Pfam" id="PF00635">
    <property type="entry name" value="Motile_Sperm"/>
    <property type="match status" value="1"/>
</dbReference>
<evidence type="ECO:0000313" key="5">
    <source>
        <dbReference type="RefSeq" id="XP_010417554.1"/>
    </source>
</evidence>
<reference evidence="4" key="1">
    <citation type="journal article" date="2014" name="Nat. Commun.">
        <title>The emerging biofuel crop Camelina sativa retains a highly undifferentiated hexaploid genome structure.</title>
        <authorList>
            <person name="Kagale S."/>
            <person name="Koh C."/>
            <person name="Nixon J."/>
            <person name="Bollina V."/>
            <person name="Clarke W.E."/>
            <person name="Tuteja R."/>
            <person name="Spillane C."/>
            <person name="Robinson S.J."/>
            <person name="Links M.G."/>
            <person name="Clarke C."/>
            <person name="Higgins E.E."/>
            <person name="Huebert T."/>
            <person name="Sharpe A.G."/>
            <person name="Parkin I.A."/>
        </authorList>
    </citation>
    <scope>NUCLEOTIDE SEQUENCE [LARGE SCALE GENOMIC DNA]</scope>
    <source>
        <strain evidence="4">cv. DH55</strain>
    </source>
</reference>
<dbReference type="InterPro" id="IPR008962">
    <property type="entry name" value="PapD-like_sf"/>
</dbReference>
<dbReference type="InterPro" id="IPR016763">
    <property type="entry name" value="VAP"/>
</dbReference>